<feature type="chain" id="PRO_5045041275" description="alkaline phosphatase" evidence="3">
    <location>
        <begin position="20"/>
        <end position="543"/>
    </location>
</feature>
<dbReference type="Pfam" id="PF00245">
    <property type="entry name" value="Alk_phosphatase"/>
    <property type="match status" value="1"/>
</dbReference>
<accession>A0ABP0EVB8</accession>
<dbReference type="CDD" id="cd16012">
    <property type="entry name" value="ALP"/>
    <property type="match status" value="1"/>
</dbReference>
<evidence type="ECO:0000256" key="2">
    <source>
        <dbReference type="RuleBase" id="RU003946"/>
    </source>
</evidence>
<gene>
    <name evidence="4" type="ORF">CVLEPA_LOCUS382</name>
</gene>
<dbReference type="InterPro" id="IPR017850">
    <property type="entry name" value="Alkaline_phosphatase_core_sf"/>
</dbReference>
<name>A0ABP0EVB8_CLALP</name>
<dbReference type="PANTHER" id="PTHR11596">
    <property type="entry name" value="ALKALINE PHOSPHATASE"/>
    <property type="match status" value="1"/>
</dbReference>
<dbReference type="PRINTS" id="PR00113">
    <property type="entry name" value="ALKPHPHTASE"/>
</dbReference>
<dbReference type="Gene3D" id="3.40.720.10">
    <property type="entry name" value="Alkaline Phosphatase, subunit A"/>
    <property type="match status" value="1"/>
</dbReference>
<comment type="caution">
    <text evidence="4">The sequence shown here is derived from an EMBL/GenBank/DDBJ whole genome shotgun (WGS) entry which is preliminary data.</text>
</comment>
<sequence length="543" mass="59556">MKGACYTLMIVALVKSVQCAIDPAEFTTDFWEDLSLSELEEATNTFENLKTGKAKNVIMLIGDGMSLATITAGRIRIGQKLGQNGEEYMTSLDSMPHSGIVKTYSVDHQTPDSASTGTAFLTGVKTRSGLLGVNGAATSCDKVDANKVTTSMEYAIAAGKSAGVVTTTRIQHATPASTYAHIHRRSLYSDNKKGPSERNCDDIAMQLFKKRRDIQVILGGGRSHMRPIGAMDEEFSSRGERFDRRDLIQEWQDDLGNQSARYVWNKAQFDAVDPQTTDHLMGLFSPYEMQYSLNRNTDKGGEPSLAEMTEKAIKILSKNDKGFFLLIESGMLDKAHHQGRAIYALEEFHELEKALNVARSLTDAKDTLIITTADHGHMFMIGAGGVRGNDVFGLSSSSNNPRKALDGKYYTTIVYGNGPGHAAKSYNKNAPRQSVQRWQSASKYYQQQSAVPLSSETHSAEDVIVYGSGPMSHLLTGVHEQTHIARVVQYAACLGPANENEPHCIENSGFISGTLIEENLLPRVEKDPRLFDESYGGTPEDDV</sequence>
<dbReference type="EMBL" id="CAWYQH010000001">
    <property type="protein sequence ID" value="CAK8671333.1"/>
    <property type="molecule type" value="Genomic_DNA"/>
</dbReference>
<feature type="signal peptide" evidence="3">
    <location>
        <begin position="1"/>
        <end position="19"/>
    </location>
</feature>
<dbReference type="SUPFAM" id="SSF53649">
    <property type="entry name" value="Alkaline phosphatase-like"/>
    <property type="match status" value="1"/>
</dbReference>
<keyword evidence="5" id="KW-1185">Reference proteome</keyword>
<keyword evidence="3" id="KW-0732">Signal</keyword>
<evidence type="ECO:0000256" key="1">
    <source>
        <dbReference type="ARBA" id="ARBA00012647"/>
    </source>
</evidence>
<dbReference type="SMART" id="SM00098">
    <property type="entry name" value="alkPPc"/>
    <property type="match status" value="1"/>
</dbReference>
<comment type="similarity">
    <text evidence="2">Belongs to the alkaline phosphatase family.</text>
</comment>
<evidence type="ECO:0000256" key="3">
    <source>
        <dbReference type="SAM" id="SignalP"/>
    </source>
</evidence>
<dbReference type="PANTHER" id="PTHR11596:SF94">
    <property type="entry name" value="ALKALINE PHOSPHATASE"/>
    <property type="match status" value="1"/>
</dbReference>
<dbReference type="EC" id="3.1.3.1" evidence="1"/>
<reference evidence="4 5" key="1">
    <citation type="submission" date="2024-02" db="EMBL/GenBank/DDBJ databases">
        <authorList>
            <person name="Daric V."/>
            <person name="Darras S."/>
        </authorList>
    </citation>
    <scope>NUCLEOTIDE SEQUENCE [LARGE SCALE GENOMIC DNA]</scope>
</reference>
<evidence type="ECO:0000313" key="4">
    <source>
        <dbReference type="EMBL" id="CAK8671333.1"/>
    </source>
</evidence>
<dbReference type="InterPro" id="IPR001952">
    <property type="entry name" value="Alkaline_phosphatase"/>
</dbReference>
<evidence type="ECO:0000313" key="5">
    <source>
        <dbReference type="Proteomes" id="UP001642483"/>
    </source>
</evidence>
<organism evidence="4 5">
    <name type="scientific">Clavelina lepadiformis</name>
    <name type="common">Light-bulb sea squirt</name>
    <name type="synonym">Ascidia lepadiformis</name>
    <dbReference type="NCBI Taxonomy" id="159417"/>
    <lineage>
        <taxon>Eukaryota</taxon>
        <taxon>Metazoa</taxon>
        <taxon>Chordata</taxon>
        <taxon>Tunicata</taxon>
        <taxon>Ascidiacea</taxon>
        <taxon>Aplousobranchia</taxon>
        <taxon>Clavelinidae</taxon>
        <taxon>Clavelina</taxon>
    </lineage>
</organism>
<proteinExistence type="inferred from homology"/>
<protein>
    <recommendedName>
        <fullName evidence="1">alkaline phosphatase</fullName>
        <ecNumber evidence="1">3.1.3.1</ecNumber>
    </recommendedName>
</protein>
<dbReference type="Proteomes" id="UP001642483">
    <property type="component" value="Unassembled WGS sequence"/>
</dbReference>